<dbReference type="Proteomes" id="UP000747542">
    <property type="component" value="Unassembled WGS sequence"/>
</dbReference>
<dbReference type="EMBL" id="JAHLQT010026473">
    <property type="protein sequence ID" value="KAG7163413.1"/>
    <property type="molecule type" value="Genomic_DNA"/>
</dbReference>
<name>A0A8J5JW92_HOMAM</name>
<organism evidence="1 2">
    <name type="scientific">Homarus americanus</name>
    <name type="common">American lobster</name>
    <dbReference type="NCBI Taxonomy" id="6706"/>
    <lineage>
        <taxon>Eukaryota</taxon>
        <taxon>Metazoa</taxon>
        <taxon>Ecdysozoa</taxon>
        <taxon>Arthropoda</taxon>
        <taxon>Crustacea</taxon>
        <taxon>Multicrustacea</taxon>
        <taxon>Malacostraca</taxon>
        <taxon>Eumalacostraca</taxon>
        <taxon>Eucarida</taxon>
        <taxon>Decapoda</taxon>
        <taxon>Pleocyemata</taxon>
        <taxon>Astacidea</taxon>
        <taxon>Nephropoidea</taxon>
        <taxon>Nephropidae</taxon>
        <taxon>Homarus</taxon>
    </lineage>
</organism>
<evidence type="ECO:0000313" key="2">
    <source>
        <dbReference type="Proteomes" id="UP000747542"/>
    </source>
</evidence>
<gene>
    <name evidence="1" type="ORF">Hamer_G004554</name>
</gene>
<protein>
    <submittedName>
        <fullName evidence="1">Uncharacterized protein</fullName>
    </submittedName>
</protein>
<dbReference type="AlphaFoldDB" id="A0A8J5JW92"/>
<accession>A0A8J5JW92</accession>
<sequence length="135" mass="15130">MKNKKNSNQHKPGEPTTGQLTELLTTITCLSEQLEENNTRPNPRNLIATALDKVMEEYKALYMSRVNARQQALITRYLCKAQPVNALANIALDDGITDDVIEVLGDILVEELPQYFERFVAEVRGGVEDGAGRRQ</sequence>
<reference evidence="1" key="1">
    <citation type="journal article" date="2021" name="Sci. Adv.">
        <title>The American lobster genome reveals insights on longevity, neural, and immune adaptations.</title>
        <authorList>
            <person name="Polinski J.M."/>
            <person name="Zimin A.V."/>
            <person name="Clark K.F."/>
            <person name="Kohn A.B."/>
            <person name="Sadowski N."/>
            <person name="Timp W."/>
            <person name="Ptitsyn A."/>
            <person name="Khanna P."/>
            <person name="Romanova D.Y."/>
            <person name="Williams P."/>
            <person name="Greenwood S.J."/>
            <person name="Moroz L.L."/>
            <person name="Walt D.R."/>
            <person name="Bodnar A.G."/>
        </authorList>
    </citation>
    <scope>NUCLEOTIDE SEQUENCE</scope>
    <source>
        <strain evidence="1">GMGI-L3</strain>
    </source>
</reference>
<evidence type="ECO:0000313" key="1">
    <source>
        <dbReference type="EMBL" id="KAG7163413.1"/>
    </source>
</evidence>
<proteinExistence type="predicted"/>
<comment type="caution">
    <text evidence="1">The sequence shown here is derived from an EMBL/GenBank/DDBJ whole genome shotgun (WGS) entry which is preliminary data.</text>
</comment>
<keyword evidence="2" id="KW-1185">Reference proteome</keyword>